<organism evidence="1 2">
    <name type="scientific">Leifsonia virtsii</name>
    <dbReference type="NCBI Taxonomy" id="3035915"/>
    <lineage>
        <taxon>Bacteria</taxon>
        <taxon>Bacillati</taxon>
        <taxon>Actinomycetota</taxon>
        <taxon>Actinomycetes</taxon>
        <taxon>Micrococcales</taxon>
        <taxon>Microbacteriaceae</taxon>
        <taxon>Leifsonia</taxon>
    </lineage>
</organism>
<proteinExistence type="predicted"/>
<dbReference type="Proteomes" id="UP001174210">
    <property type="component" value="Unassembled WGS sequence"/>
</dbReference>
<protein>
    <submittedName>
        <fullName evidence="1">Uncharacterized protein</fullName>
    </submittedName>
</protein>
<accession>A0ABT8J2T4</accession>
<dbReference type="RefSeq" id="WP_301220533.1">
    <property type="nucleotide sequence ID" value="NZ_JAROCB010000005.1"/>
</dbReference>
<sequence>MELTVIRESDGRRMVVAVTAADENEALRTIQNAIGTVTVARDSPVVRSRRQPFRMAAAF</sequence>
<keyword evidence="2" id="KW-1185">Reference proteome</keyword>
<comment type="caution">
    <text evidence="1">The sequence shown here is derived from an EMBL/GenBank/DDBJ whole genome shotgun (WGS) entry which is preliminary data.</text>
</comment>
<gene>
    <name evidence="1" type="ORF">P5G59_18700</name>
</gene>
<name>A0ABT8J2T4_9MICO</name>
<reference evidence="1" key="1">
    <citation type="submission" date="2023-03" db="EMBL/GenBank/DDBJ databases">
        <title>MT1 and MT2 Draft Genomes of Novel Species.</title>
        <authorList>
            <person name="Venkateswaran K."/>
        </authorList>
    </citation>
    <scope>NUCLEOTIDE SEQUENCE</scope>
    <source>
        <strain evidence="1">F6_8S_P_1A</strain>
    </source>
</reference>
<evidence type="ECO:0000313" key="2">
    <source>
        <dbReference type="Proteomes" id="UP001174210"/>
    </source>
</evidence>
<evidence type="ECO:0000313" key="1">
    <source>
        <dbReference type="EMBL" id="MDN4599188.1"/>
    </source>
</evidence>
<dbReference type="EMBL" id="JAROCB010000005">
    <property type="protein sequence ID" value="MDN4599188.1"/>
    <property type="molecule type" value="Genomic_DNA"/>
</dbReference>